<keyword evidence="4" id="KW-1185">Reference proteome</keyword>
<dbReference type="Proteomes" id="UP000017837">
    <property type="component" value="Unassembled WGS sequence"/>
</dbReference>
<feature type="transmembrane region" description="Helical" evidence="1">
    <location>
        <begin position="104"/>
        <end position="122"/>
    </location>
</feature>
<accession>V4Q1R7</accession>
<dbReference type="InterPro" id="IPR002656">
    <property type="entry name" value="Acyl_transf_3_dom"/>
</dbReference>
<protein>
    <recommendedName>
        <fullName evidence="2">Acyltransferase 3 domain-containing protein</fullName>
    </recommendedName>
</protein>
<feature type="transmembrane region" description="Helical" evidence="1">
    <location>
        <begin position="316"/>
        <end position="335"/>
    </location>
</feature>
<feature type="transmembrane region" description="Helical" evidence="1">
    <location>
        <begin position="20"/>
        <end position="39"/>
    </location>
</feature>
<feature type="transmembrane region" description="Helical" evidence="1">
    <location>
        <begin position="241"/>
        <end position="260"/>
    </location>
</feature>
<keyword evidence="1" id="KW-0472">Membrane</keyword>
<evidence type="ECO:0000313" key="3">
    <source>
        <dbReference type="EMBL" id="ESQ94556.1"/>
    </source>
</evidence>
<dbReference type="GO" id="GO:0016020">
    <property type="term" value="C:membrane"/>
    <property type="evidence" value="ECO:0007669"/>
    <property type="project" value="TreeGrafter"/>
</dbReference>
<dbReference type="AlphaFoldDB" id="V4Q1R7"/>
<feature type="transmembrane region" description="Helical" evidence="1">
    <location>
        <begin position="160"/>
        <end position="179"/>
    </location>
</feature>
<keyword evidence="1" id="KW-0812">Transmembrane</keyword>
<gene>
    <name evidence="3" type="ORF">ABENE_00245</name>
</gene>
<keyword evidence="1" id="KW-1133">Transmembrane helix</keyword>
<comment type="caution">
    <text evidence="3">The sequence shown here is derived from an EMBL/GenBank/DDBJ whole genome shotgun (WGS) entry which is preliminary data.</text>
</comment>
<evidence type="ECO:0000313" key="4">
    <source>
        <dbReference type="Proteomes" id="UP000017837"/>
    </source>
</evidence>
<feature type="domain" description="Acyltransferase 3" evidence="2">
    <location>
        <begin position="15"/>
        <end position="370"/>
    </location>
</feature>
<dbReference type="EMBL" id="AWGB01000001">
    <property type="protein sequence ID" value="ESQ94556.1"/>
    <property type="molecule type" value="Genomic_DNA"/>
</dbReference>
<dbReference type="GO" id="GO:0000271">
    <property type="term" value="P:polysaccharide biosynthetic process"/>
    <property type="evidence" value="ECO:0007669"/>
    <property type="project" value="TreeGrafter"/>
</dbReference>
<feature type="transmembrane region" description="Helical" evidence="1">
    <location>
        <begin position="209"/>
        <end position="229"/>
    </location>
</feature>
<dbReference type="RefSeq" id="WP_018081225.1">
    <property type="nucleotide sequence ID" value="NZ_AQWM01000004.1"/>
</dbReference>
<feature type="transmembrane region" description="Helical" evidence="1">
    <location>
        <begin position="272"/>
        <end position="296"/>
    </location>
</feature>
<reference evidence="3 4" key="1">
    <citation type="journal article" date="2014" name="Nature">
        <title>Sequential evolution of bacterial morphology by co-option of a developmental regulator.</title>
        <authorList>
            <person name="Jiang C."/>
            <person name="Brown P.J."/>
            <person name="Ducret A."/>
            <person name="Brun Y.V."/>
        </authorList>
    </citation>
    <scope>NUCLEOTIDE SEQUENCE [LARGE SCALE GENOMIC DNA]</scope>
    <source>
        <strain evidence="3 4">DSM 16100</strain>
    </source>
</reference>
<sequence length="398" mass="45415">MSVAPPLHPRKARFYELDILRGLAAIVVVFFHYKHFLLISDAAGFDYAHMPFSAVLMPFYLYGQFFVELFFAISGYVFFWLYARAIEEGRTGPWGFFVARFARLYPLYIVTLLAVVGLQVAYRSLYGEDFIYNEDTPLNFVLNVLMIQQWLPFAEQSYNGPAWSISVEVFLYALFFALCAWRLNRIWVLAILFGAGVVIRILSDPTVDFVRGVPSFYEGGLVFYAVQALRKPAHAPWRKRLVLALSVLLPVLWGVSYARAFHPINVLLEPGLFAAIFSVVGFLYVVMPLTLLALGLMQDHWRTAGLSRDRLHKISWIGDISYSIYLIHFPLQLAIMLAMARLPFAERAQIFSSPLALLAFMAAAAGLGWLSFHYFEMPMRRYLQKRMRPALAPSSGVR</sequence>
<dbReference type="OrthoDB" id="9796461at2"/>
<organism evidence="3 4">
    <name type="scientific">Asticcacaulis benevestitus DSM 16100 = ATCC BAA-896</name>
    <dbReference type="NCBI Taxonomy" id="1121022"/>
    <lineage>
        <taxon>Bacteria</taxon>
        <taxon>Pseudomonadati</taxon>
        <taxon>Pseudomonadota</taxon>
        <taxon>Alphaproteobacteria</taxon>
        <taxon>Caulobacterales</taxon>
        <taxon>Caulobacteraceae</taxon>
        <taxon>Asticcacaulis</taxon>
    </lineage>
</organism>
<dbReference type="eggNOG" id="COG1835">
    <property type="taxonomic scope" value="Bacteria"/>
</dbReference>
<dbReference type="InterPro" id="IPR050879">
    <property type="entry name" value="Acyltransferase_3"/>
</dbReference>
<feature type="transmembrane region" description="Helical" evidence="1">
    <location>
        <begin position="355"/>
        <end position="375"/>
    </location>
</feature>
<feature type="transmembrane region" description="Helical" evidence="1">
    <location>
        <begin position="186"/>
        <end position="203"/>
    </location>
</feature>
<evidence type="ECO:0000259" key="2">
    <source>
        <dbReference type="Pfam" id="PF01757"/>
    </source>
</evidence>
<proteinExistence type="predicted"/>
<evidence type="ECO:0000256" key="1">
    <source>
        <dbReference type="SAM" id="Phobius"/>
    </source>
</evidence>
<dbReference type="Pfam" id="PF01757">
    <property type="entry name" value="Acyl_transf_3"/>
    <property type="match status" value="1"/>
</dbReference>
<dbReference type="STRING" id="1121022.GCA_000376105_01557"/>
<dbReference type="PANTHER" id="PTHR23028">
    <property type="entry name" value="ACETYLTRANSFERASE"/>
    <property type="match status" value="1"/>
</dbReference>
<feature type="transmembrane region" description="Helical" evidence="1">
    <location>
        <begin position="59"/>
        <end position="83"/>
    </location>
</feature>
<dbReference type="PANTHER" id="PTHR23028:SF131">
    <property type="entry name" value="BLR2367 PROTEIN"/>
    <property type="match status" value="1"/>
</dbReference>
<dbReference type="GO" id="GO:0016747">
    <property type="term" value="F:acyltransferase activity, transferring groups other than amino-acyl groups"/>
    <property type="evidence" value="ECO:0007669"/>
    <property type="project" value="InterPro"/>
</dbReference>
<dbReference type="PATRIC" id="fig|1121022.4.peg.50"/>
<name>V4Q1R7_9CAUL</name>